<dbReference type="Gene3D" id="1.10.10.60">
    <property type="entry name" value="Homeodomain-like"/>
    <property type="match status" value="1"/>
</dbReference>
<evidence type="ECO:0000256" key="1">
    <source>
        <dbReference type="ARBA" id="ARBA00004123"/>
    </source>
</evidence>
<dbReference type="InterPro" id="IPR009057">
    <property type="entry name" value="Homeodomain-like_sf"/>
</dbReference>
<feature type="domain" description="MYB-CC type transcription factor LHEQLE-containing" evidence="9">
    <location>
        <begin position="154"/>
        <end position="201"/>
    </location>
</feature>
<feature type="compositionally biased region" description="Acidic residues" evidence="7">
    <location>
        <begin position="210"/>
        <end position="220"/>
    </location>
</feature>
<dbReference type="InterPro" id="IPR006447">
    <property type="entry name" value="Myb_dom_plants"/>
</dbReference>
<accession>A0A022Q0M9</accession>
<dbReference type="STRING" id="4155.A0A022Q0M9"/>
<feature type="region of interest" description="Disordered" evidence="7">
    <location>
        <begin position="196"/>
        <end position="232"/>
    </location>
</feature>
<dbReference type="AlphaFoldDB" id="A0A022Q0M9"/>
<reference evidence="10 11" key="1">
    <citation type="journal article" date="2013" name="Proc. Natl. Acad. Sci. U.S.A.">
        <title>Fine-scale variation in meiotic recombination in Mimulus inferred from population shotgun sequencing.</title>
        <authorList>
            <person name="Hellsten U."/>
            <person name="Wright K.M."/>
            <person name="Jenkins J."/>
            <person name="Shu S."/>
            <person name="Yuan Y."/>
            <person name="Wessler S.R."/>
            <person name="Schmutz J."/>
            <person name="Willis J.H."/>
            <person name="Rokhsar D.S."/>
        </authorList>
    </citation>
    <scope>NUCLEOTIDE SEQUENCE [LARGE SCALE GENOMIC DNA]</scope>
    <source>
        <strain evidence="11">cv. DUN x IM62</strain>
    </source>
</reference>
<dbReference type="GO" id="GO:0003700">
    <property type="term" value="F:DNA-binding transcription factor activity"/>
    <property type="evidence" value="ECO:0007669"/>
    <property type="project" value="InterPro"/>
</dbReference>
<dbReference type="Pfam" id="PF14379">
    <property type="entry name" value="Myb_CC_LHEQLE"/>
    <property type="match status" value="1"/>
</dbReference>
<evidence type="ECO:0000256" key="2">
    <source>
        <dbReference type="ARBA" id="ARBA00006783"/>
    </source>
</evidence>
<evidence type="ECO:0000259" key="8">
    <source>
        <dbReference type="Pfam" id="PF00249"/>
    </source>
</evidence>
<evidence type="ECO:0000259" key="9">
    <source>
        <dbReference type="Pfam" id="PF14379"/>
    </source>
</evidence>
<dbReference type="eggNOG" id="ENOG502QW8T">
    <property type="taxonomic scope" value="Eukaryota"/>
</dbReference>
<dbReference type="PANTHER" id="PTHR31499:SF80">
    <property type="entry name" value="HTH MYB-TYPE DOMAIN-CONTAINING PROTEIN"/>
    <property type="match status" value="1"/>
</dbReference>
<dbReference type="InterPro" id="IPR001005">
    <property type="entry name" value="SANT/Myb"/>
</dbReference>
<evidence type="ECO:0000256" key="3">
    <source>
        <dbReference type="ARBA" id="ARBA00023015"/>
    </source>
</evidence>
<dbReference type="NCBIfam" id="TIGR01557">
    <property type="entry name" value="myb_SHAQKYF"/>
    <property type="match status" value="1"/>
</dbReference>
<comment type="similarity">
    <text evidence="2">Belongs to the MYB-CC family.</text>
</comment>
<proteinExistence type="inferred from homology"/>
<dbReference type="GO" id="GO:0003677">
    <property type="term" value="F:DNA binding"/>
    <property type="evidence" value="ECO:0007669"/>
    <property type="project" value="InterPro"/>
</dbReference>
<evidence type="ECO:0000313" key="11">
    <source>
        <dbReference type="Proteomes" id="UP000030748"/>
    </source>
</evidence>
<dbReference type="InterPro" id="IPR046955">
    <property type="entry name" value="PHR1-like"/>
</dbReference>
<comment type="subcellular location">
    <subcellularLocation>
        <location evidence="1">Nucleus</location>
    </subcellularLocation>
</comment>
<sequence>MSDNSLSESEQLLYLKNKLLGDLDDENHNLGASQDLYASHFDNINQLGRQPGCFSAVSSSNNCGSVSSCKTRIRWTQDLHDRFVESVNRLGGPEKATPKAILKLMCTEGLTILQVKSHLQKYRQVKFVPESVEGRSEKKNSTNNVAQIDMETGMQIKEALLLQLDVQRRLHEQLEIQKKLQLRIEQEAKRLKVMIDQQQKTTSDFTHEREEDDEEEEDSEVFVLEGSDEHVI</sequence>
<evidence type="ECO:0008006" key="12">
    <source>
        <dbReference type="Google" id="ProtNLM"/>
    </source>
</evidence>
<keyword evidence="5" id="KW-0804">Transcription</keyword>
<keyword evidence="4" id="KW-0175">Coiled coil</keyword>
<dbReference type="EMBL" id="KI632259">
    <property type="protein sequence ID" value="EYU20703.1"/>
    <property type="molecule type" value="Genomic_DNA"/>
</dbReference>
<dbReference type="GO" id="GO:0005634">
    <property type="term" value="C:nucleus"/>
    <property type="evidence" value="ECO:0007669"/>
    <property type="project" value="UniProtKB-SubCell"/>
</dbReference>
<gene>
    <name evidence="10" type="ORF">MIMGU_mgv1a013035mg</name>
</gene>
<dbReference type="FunFam" id="1.10.10.60:FF:000007">
    <property type="entry name" value="Two-component response regulator"/>
    <property type="match status" value="1"/>
</dbReference>
<keyword evidence="3" id="KW-0805">Transcription regulation</keyword>
<evidence type="ECO:0000256" key="5">
    <source>
        <dbReference type="ARBA" id="ARBA00023163"/>
    </source>
</evidence>
<keyword evidence="11" id="KW-1185">Reference proteome</keyword>
<evidence type="ECO:0000256" key="4">
    <source>
        <dbReference type="ARBA" id="ARBA00023054"/>
    </source>
</evidence>
<name>A0A022Q0M9_ERYGU</name>
<dbReference type="SUPFAM" id="SSF46689">
    <property type="entry name" value="Homeodomain-like"/>
    <property type="match status" value="1"/>
</dbReference>
<dbReference type="Proteomes" id="UP000030748">
    <property type="component" value="Unassembled WGS sequence"/>
</dbReference>
<evidence type="ECO:0000256" key="7">
    <source>
        <dbReference type="SAM" id="MobiDB-lite"/>
    </source>
</evidence>
<dbReference type="Pfam" id="PF00249">
    <property type="entry name" value="Myb_DNA-binding"/>
    <property type="match status" value="1"/>
</dbReference>
<organism evidence="10 11">
    <name type="scientific">Erythranthe guttata</name>
    <name type="common">Yellow monkey flower</name>
    <name type="synonym">Mimulus guttatus</name>
    <dbReference type="NCBI Taxonomy" id="4155"/>
    <lineage>
        <taxon>Eukaryota</taxon>
        <taxon>Viridiplantae</taxon>
        <taxon>Streptophyta</taxon>
        <taxon>Embryophyta</taxon>
        <taxon>Tracheophyta</taxon>
        <taxon>Spermatophyta</taxon>
        <taxon>Magnoliopsida</taxon>
        <taxon>eudicotyledons</taxon>
        <taxon>Gunneridae</taxon>
        <taxon>Pentapetalae</taxon>
        <taxon>asterids</taxon>
        <taxon>lamiids</taxon>
        <taxon>Lamiales</taxon>
        <taxon>Phrymaceae</taxon>
        <taxon>Erythranthe</taxon>
    </lineage>
</organism>
<evidence type="ECO:0000313" key="10">
    <source>
        <dbReference type="EMBL" id="EYU20703.1"/>
    </source>
</evidence>
<protein>
    <recommendedName>
        <fullName evidence="12">HTH myb-type domain-containing protein</fullName>
    </recommendedName>
</protein>
<evidence type="ECO:0000256" key="6">
    <source>
        <dbReference type="ARBA" id="ARBA00023242"/>
    </source>
</evidence>
<dbReference type="PANTHER" id="PTHR31499">
    <property type="entry name" value="MYB FAMILY TRANSCRIPTION FACTOR PHL11"/>
    <property type="match status" value="1"/>
</dbReference>
<keyword evidence="6" id="KW-0539">Nucleus</keyword>
<dbReference type="InterPro" id="IPR025756">
    <property type="entry name" value="Myb_CC_LHEQLE"/>
</dbReference>
<feature type="domain" description="Myb-like" evidence="8">
    <location>
        <begin position="74"/>
        <end position="123"/>
    </location>
</feature>